<dbReference type="PROSITE" id="PS50850">
    <property type="entry name" value="MFS"/>
    <property type="match status" value="1"/>
</dbReference>
<evidence type="ECO:0000256" key="1">
    <source>
        <dbReference type="ARBA" id="ARBA00004141"/>
    </source>
</evidence>
<keyword evidence="4" id="KW-0812">Transmembrane</keyword>
<organism evidence="6 7">
    <name type="scientific">Dissophora globulifera</name>
    <dbReference type="NCBI Taxonomy" id="979702"/>
    <lineage>
        <taxon>Eukaryota</taxon>
        <taxon>Fungi</taxon>
        <taxon>Fungi incertae sedis</taxon>
        <taxon>Mucoromycota</taxon>
        <taxon>Mortierellomycotina</taxon>
        <taxon>Mortierellomycetes</taxon>
        <taxon>Mortierellales</taxon>
        <taxon>Mortierellaceae</taxon>
        <taxon>Dissophora</taxon>
    </lineage>
</organism>
<keyword evidence="4" id="KW-1133">Transmembrane helix</keyword>
<dbReference type="GO" id="GO:0022857">
    <property type="term" value="F:transmembrane transporter activity"/>
    <property type="evidence" value="ECO:0007669"/>
    <property type="project" value="InterPro"/>
</dbReference>
<feature type="transmembrane region" description="Helical" evidence="4">
    <location>
        <begin position="181"/>
        <end position="201"/>
    </location>
</feature>
<feature type="domain" description="Major facilitator superfamily (MFS) profile" evidence="5">
    <location>
        <begin position="84"/>
        <end position="469"/>
    </location>
</feature>
<protein>
    <recommendedName>
        <fullName evidence="5">Major facilitator superfamily (MFS) profile domain-containing protein</fullName>
    </recommendedName>
</protein>
<dbReference type="Gene3D" id="1.20.1250.20">
    <property type="entry name" value="MFS general substrate transporter like domains"/>
    <property type="match status" value="2"/>
</dbReference>
<evidence type="ECO:0000256" key="4">
    <source>
        <dbReference type="SAM" id="Phobius"/>
    </source>
</evidence>
<feature type="transmembrane region" description="Helical" evidence="4">
    <location>
        <begin position="324"/>
        <end position="342"/>
    </location>
</feature>
<dbReference type="PANTHER" id="PTHR11360">
    <property type="entry name" value="MONOCARBOXYLATE TRANSPORTER"/>
    <property type="match status" value="1"/>
</dbReference>
<dbReference type="OrthoDB" id="2213137at2759"/>
<feature type="compositionally biased region" description="Polar residues" evidence="3">
    <location>
        <begin position="1"/>
        <end position="17"/>
    </location>
</feature>
<dbReference type="EMBL" id="JAAAIP010000157">
    <property type="protein sequence ID" value="KAG0324244.1"/>
    <property type="molecule type" value="Genomic_DNA"/>
</dbReference>
<gene>
    <name evidence="6" type="ORF">BGZ99_002029</name>
</gene>
<dbReference type="GO" id="GO:0016020">
    <property type="term" value="C:membrane"/>
    <property type="evidence" value="ECO:0007669"/>
    <property type="project" value="UniProtKB-SubCell"/>
</dbReference>
<accession>A0A9P6RNC7</accession>
<dbReference type="InterPro" id="IPR020846">
    <property type="entry name" value="MFS_dom"/>
</dbReference>
<evidence type="ECO:0000256" key="3">
    <source>
        <dbReference type="SAM" id="MobiDB-lite"/>
    </source>
</evidence>
<proteinExistence type="inferred from homology"/>
<comment type="caution">
    <text evidence="6">The sequence shown here is derived from an EMBL/GenBank/DDBJ whole genome shotgun (WGS) entry which is preliminary data.</text>
</comment>
<feature type="transmembrane region" description="Helical" evidence="4">
    <location>
        <begin position="213"/>
        <end position="230"/>
    </location>
</feature>
<dbReference type="Proteomes" id="UP000738325">
    <property type="component" value="Unassembled WGS sequence"/>
</dbReference>
<feature type="transmembrane region" description="Helical" evidence="4">
    <location>
        <begin position="153"/>
        <end position="175"/>
    </location>
</feature>
<feature type="transmembrane region" description="Helical" evidence="4">
    <location>
        <begin position="354"/>
        <end position="373"/>
    </location>
</feature>
<dbReference type="AlphaFoldDB" id="A0A9P6RNC7"/>
<dbReference type="CDD" id="cd17352">
    <property type="entry name" value="MFS_MCT_SLC16"/>
    <property type="match status" value="1"/>
</dbReference>
<evidence type="ECO:0000313" key="7">
    <source>
        <dbReference type="Proteomes" id="UP000738325"/>
    </source>
</evidence>
<keyword evidence="4" id="KW-0472">Membrane</keyword>
<dbReference type="InterPro" id="IPR036259">
    <property type="entry name" value="MFS_trans_sf"/>
</dbReference>
<comment type="similarity">
    <text evidence="2">Belongs to the major facilitator superfamily. Monocarboxylate porter (TC 2.A.1.13) family.</text>
</comment>
<keyword evidence="7" id="KW-1185">Reference proteome</keyword>
<feature type="transmembrane region" description="Helical" evidence="4">
    <location>
        <begin position="413"/>
        <end position="437"/>
    </location>
</feature>
<feature type="transmembrane region" description="Helical" evidence="4">
    <location>
        <begin position="83"/>
        <end position="101"/>
    </location>
</feature>
<feature type="transmembrane region" description="Helical" evidence="4">
    <location>
        <begin position="242"/>
        <end position="265"/>
    </location>
</feature>
<feature type="transmembrane region" description="Helical" evidence="4">
    <location>
        <begin position="127"/>
        <end position="146"/>
    </location>
</feature>
<feature type="region of interest" description="Disordered" evidence="3">
    <location>
        <begin position="1"/>
        <end position="63"/>
    </location>
</feature>
<dbReference type="Pfam" id="PF07690">
    <property type="entry name" value="MFS_1"/>
    <property type="match status" value="1"/>
</dbReference>
<reference evidence="6" key="1">
    <citation type="journal article" date="2020" name="Fungal Divers.">
        <title>Resolving the Mortierellaceae phylogeny through synthesis of multi-gene phylogenetics and phylogenomics.</title>
        <authorList>
            <person name="Vandepol N."/>
            <person name="Liber J."/>
            <person name="Desiro A."/>
            <person name="Na H."/>
            <person name="Kennedy M."/>
            <person name="Barry K."/>
            <person name="Grigoriev I.V."/>
            <person name="Miller A.N."/>
            <person name="O'Donnell K."/>
            <person name="Stajich J.E."/>
            <person name="Bonito G."/>
        </authorList>
    </citation>
    <scope>NUCLEOTIDE SEQUENCE</scope>
    <source>
        <strain evidence="6">REB-010B</strain>
    </source>
</reference>
<evidence type="ECO:0000313" key="6">
    <source>
        <dbReference type="EMBL" id="KAG0324244.1"/>
    </source>
</evidence>
<feature type="transmembrane region" description="Helical" evidence="4">
    <location>
        <begin position="285"/>
        <end position="304"/>
    </location>
</feature>
<evidence type="ECO:0000259" key="5">
    <source>
        <dbReference type="PROSITE" id="PS50850"/>
    </source>
</evidence>
<name>A0A9P6RNC7_9FUNG</name>
<dbReference type="InterPro" id="IPR050327">
    <property type="entry name" value="Proton-linked_MCT"/>
</dbReference>
<comment type="subcellular location">
    <subcellularLocation>
        <location evidence="1">Membrane</location>
        <topology evidence="1">Multi-pass membrane protein</topology>
    </subcellularLocation>
</comment>
<feature type="transmembrane region" description="Helical" evidence="4">
    <location>
        <begin position="443"/>
        <end position="464"/>
    </location>
</feature>
<sequence length="476" mass="50674">MCLANPSSTSLAPSLSGATDLDHHLHHDRPRSKAPSVLSEKVRAEDRSSTEVGDGEIANEKGEYMPDVDPSAQAKILDYPEGGFGWLVVLASFIINFWAFAPNVTFGVYQEYFLRANTFPGASVTDISWIGSIGSAAMFLFGPFIAPMTRFMGLRAVVAIGILVATLGFILASFSTKLWQLYLTQGLLFGAGGGLVFFSSISITAQYFEKRRGLASGIAIAGSGIGSLALAPLTRFLITKVGIYWCQRIIGFAVLGCMTAVFPFIRPRFPTAKKGPIFDLSLFKVPGFAWLMVTAFVITFGYLVPIFLVPTYSSLKLGQPSSTGANLISIFSGINAVSRVGLGVAADKFGRTNTLFTCCVLAGVSCLAIWTVADTIGILTGFMVAYGLFGGGFISIFPVVVAQVVGVERLPAALGIVYFGNVFGNFFGAPIATAILNAQHGDYIGTIIFAGVMPILGAVAVLFVRFRINKKIFAIA</sequence>
<dbReference type="SUPFAM" id="SSF103473">
    <property type="entry name" value="MFS general substrate transporter"/>
    <property type="match status" value="1"/>
</dbReference>
<feature type="compositionally biased region" description="Basic and acidic residues" evidence="3">
    <location>
        <begin position="40"/>
        <end position="49"/>
    </location>
</feature>
<dbReference type="InterPro" id="IPR011701">
    <property type="entry name" value="MFS"/>
</dbReference>
<evidence type="ECO:0000256" key="2">
    <source>
        <dbReference type="ARBA" id="ARBA00006727"/>
    </source>
</evidence>
<dbReference type="PANTHER" id="PTHR11360:SF284">
    <property type="entry name" value="EG:103B4.3 PROTEIN-RELATED"/>
    <property type="match status" value="1"/>
</dbReference>
<feature type="transmembrane region" description="Helical" evidence="4">
    <location>
        <begin position="379"/>
        <end position="401"/>
    </location>
</feature>